<sequence>MRLFPWWTVGLIGVFVLTAHLILTRPSYQDAFNFIRAGVGVTVQTTLVAYGIALVLGLFTGLGRISHNIVIQNLGTLYVELIRGIPMLVLIFFIAFVGVPAGVGLLNQIGEWFSQIGLQLIAQPLIQLENSSVPMTTRAIIALSVTYGAFQAEIFRAGIQSIGRGQMEAARAQGMTYWQAMRFIILPQAIRNVLPALGNDFVSMLKDSSLVSVLAVRDITQIAKLYAGRSFQYQEAYVTLAVLYLMMTVVLSALVKWIERRVRQDERNA</sequence>
<keyword evidence="4" id="KW-1003">Cell membrane</keyword>
<dbReference type="Gene3D" id="1.10.3720.10">
    <property type="entry name" value="MetI-like"/>
    <property type="match status" value="1"/>
</dbReference>
<evidence type="ECO:0000256" key="2">
    <source>
        <dbReference type="ARBA" id="ARBA00010072"/>
    </source>
</evidence>
<evidence type="ECO:0000259" key="10">
    <source>
        <dbReference type="PROSITE" id="PS50928"/>
    </source>
</evidence>
<dbReference type="SUPFAM" id="SSF161098">
    <property type="entry name" value="MetI-like"/>
    <property type="match status" value="1"/>
</dbReference>
<name>A0A0P6XEI0_9CHLR</name>
<dbReference type="NCBIfam" id="TIGR01726">
    <property type="entry name" value="HEQRo_perm_3TM"/>
    <property type="match status" value="1"/>
</dbReference>
<evidence type="ECO:0000313" key="12">
    <source>
        <dbReference type="Proteomes" id="UP000050514"/>
    </source>
</evidence>
<dbReference type="PANTHER" id="PTHR30614">
    <property type="entry name" value="MEMBRANE COMPONENT OF AMINO ACID ABC TRANSPORTER"/>
    <property type="match status" value="1"/>
</dbReference>
<keyword evidence="5 9" id="KW-0812">Transmembrane</keyword>
<evidence type="ECO:0000313" key="11">
    <source>
        <dbReference type="EMBL" id="KPL78069.1"/>
    </source>
</evidence>
<organism evidence="11 12">
    <name type="scientific">Bellilinea caldifistulae</name>
    <dbReference type="NCBI Taxonomy" id="360411"/>
    <lineage>
        <taxon>Bacteria</taxon>
        <taxon>Bacillati</taxon>
        <taxon>Chloroflexota</taxon>
        <taxon>Anaerolineae</taxon>
        <taxon>Anaerolineales</taxon>
        <taxon>Anaerolineaceae</taxon>
        <taxon>Bellilinea</taxon>
    </lineage>
</organism>
<dbReference type="GO" id="GO:0006865">
    <property type="term" value="P:amino acid transport"/>
    <property type="evidence" value="ECO:0007669"/>
    <property type="project" value="UniProtKB-KW"/>
</dbReference>
<feature type="domain" description="ABC transmembrane type-1" evidence="10">
    <location>
        <begin position="39"/>
        <end position="255"/>
    </location>
</feature>
<keyword evidence="6" id="KW-0029">Amino-acid transport</keyword>
<evidence type="ECO:0000256" key="8">
    <source>
        <dbReference type="ARBA" id="ARBA00023136"/>
    </source>
</evidence>
<gene>
    <name evidence="11" type="ORF">AC812_02275</name>
</gene>
<keyword evidence="12" id="KW-1185">Reference proteome</keyword>
<evidence type="ECO:0000256" key="5">
    <source>
        <dbReference type="ARBA" id="ARBA00022692"/>
    </source>
</evidence>
<dbReference type="STRING" id="360411.AC812_02275"/>
<comment type="similarity">
    <text evidence="2">Belongs to the binding-protein-dependent transport system permease family. HisMQ subfamily.</text>
</comment>
<dbReference type="GO" id="GO:0022857">
    <property type="term" value="F:transmembrane transporter activity"/>
    <property type="evidence" value="ECO:0007669"/>
    <property type="project" value="InterPro"/>
</dbReference>
<evidence type="ECO:0000256" key="3">
    <source>
        <dbReference type="ARBA" id="ARBA00022448"/>
    </source>
</evidence>
<comment type="subcellular location">
    <subcellularLocation>
        <location evidence="1 9">Cell membrane</location>
        <topology evidence="1 9">Multi-pass membrane protein</topology>
    </subcellularLocation>
</comment>
<feature type="transmembrane region" description="Helical" evidence="9">
    <location>
        <begin position="81"/>
        <end position="106"/>
    </location>
</feature>
<dbReference type="InterPro" id="IPR010065">
    <property type="entry name" value="AA_ABC_transptr_permease_3TM"/>
</dbReference>
<dbReference type="Proteomes" id="UP000050514">
    <property type="component" value="Unassembled WGS sequence"/>
</dbReference>
<dbReference type="PANTHER" id="PTHR30614:SF20">
    <property type="entry name" value="GLUTAMINE TRANSPORT SYSTEM PERMEASE PROTEIN GLNP"/>
    <property type="match status" value="1"/>
</dbReference>
<keyword evidence="7 9" id="KW-1133">Transmembrane helix</keyword>
<dbReference type="EMBL" id="LGHJ01000007">
    <property type="protein sequence ID" value="KPL78069.1"/>
    <property type="molecule type" value="Genomic_DNA"/>
</dbReference>
<keyword evidence="8 9" id="KW-0472">Membrane</keyword>
<evidence type="ECO:0000256" key="9">
    <source>
        <dbReference type="RuleBase" id="RU363032"/>
    </source>
</evidence>
<evidence type="ECO:0000256" key="4">
    <source>
        <dbReference type="ARBA" id="ARBA00022475"/>
    </source>
</evidence>
<evidence type="ECO:0000256" key="7">
    <source>
        <dbReference type="ARBA" id="ARBA00022989"/>
    </source>
</evidence>
<dbReference type="InterPro" id="IPR035906">
    <property type="entry name" value="MetI-like_sf"/>
</dbReference>
<reference evidence="11 12" key="1">
    <citation type="submission" date="2015-07" db="EMBL/GenBank/DDBJ databases">
        <title>Draft genome of Bellilinea caldifistulae DSM 17877.</title>
        <authorList>
            <person name="Hemp J."/>
            <person name="Ward L.M."/>
            <person name="Pace L.A."/>
            <person name="Fischer W.W."/>
        </authorList>
    </citation>
    <scope>NUCLEOTIDE SEQUENCE [LARGE SCALE GENOMIC DNA]</scope>
    <source>
        <strain evidence="11 12">GOMI-1</strain>
    </source>
</reference>
<protein>
    <submittedName>
        <fullName evidence="11">Amino acid ABC transporter</fullName>
    </submittedName>
</protein>
<feature type="transmembrane region" description="Helical" evidence="9">
    <location>
        <begin position="6"/>
        <end position="23"/>
    </location>
</feature>
<feature type="transmembrane region" description="Helical" evidence="9">
    <location>
        <begin position="236"/>
        <end position="258"/>
    </location>
</feature>
<comment type="caution">
    <text evidence="11">The sequence shown here is derived from an EMBL/GenBank/DDBJ whole genome shotgun (WGS) entry which is preliminary data.</text>
</comment>
<dbReference type="GO" id="GO:0043190">
    <property type="term" value="C:ATP-binding cassette (ABC) transporter complex"/>
    <property type="evidence" value="ECO:0007669"/>
    <property type="project" value="InterPro"/>
</dbReference>
<feature type="transmembrane region" description="Helical" evidence="9">
    <location>
        <begin position="35"/>
        <end position="61"/>
    </location>
</feature>
<proteinExistence type="inferred from homology"/>
<dbReference type="CDD" id="cd06261">
    <property type="entry name" value="TM_PBP2"/>
    <property type="match status" value="1"/>
</dbReference>
<accession>A0A0P6XEI0</accession>
<dbReference type="PROSITE" id="PS50928">
    <property type="entry name" value="ABC_TM1"/>
    <property type="match status" value="1"/>
</dbReference>
<dbReference type="InterPro" id="IPR043429">
    <property type="entry name" value="ArtM/GltK/GlnP/TcyL/YhdX-like"/>
</dbReference>
<keyword evidence="3 9" id="KW-0813">Transport</keyword>
<evidence type="ECO:0000256" key="6">
    <source>
        <dbReference type="ARBA" id="ARBA00022970"/>
    </source>
</evidence>
<dbReference type="InterPro" id="IPR000515">
    <property type="entry name" value="MetI-like"/>
</dbReference>
<evidence type="ECO:0000256" key="1">
    <source>
        <dbReference type="ARBA" id="ARBA00004651"/>
    </source>
</evidence>
<dbReference type="AlphaFoldDB" id="A0A0P6XEI0"/>
<dbReference type="Pfam" id="PF00528">
    <property type="entry name" value="BPD_transp_1"/>
    <property type="match status" value="1"/>
</dbReference>